<dbReference type="EMBL" id="LRGB01001005">
    <property type="protein sequence ID" value="KZS14048.1"/>
    <property type="molecule type" value="Genomic_DNA"/>
</dbReference>
<evidence type="ECO:0000313" key="2">
    <source>
        <dbReference type="Proteomes" id="UP000076858"/>
    </source>
</evidence>
<gene>
    <name evidence="1" type="ORF">APZ42_020676</name>
</gene>
<sequence>MGDFLHPILKMIAYPLHFQLCPCKLPAAVEFLELWNGKLLKKGHPCLLNATVFCPILMSSCDIQTYQFQFSIIFHRSHNVNRARLVL</sequence>
<comment type="caution">
    <text evidence="1">The sequence shown here is derived from an EMBL/GenBank/DDBJ whole genome shotgun (WGS) entry which is preliminary data.</text>
</comment>
<reference evidence="1 2" key="1">
    <citation type="submission" date="2016-03" db="EMBL/GenBank/DDBJ databases">
        <title>EvidentialGene: Evidence-directed Construction of Genes on Genomes.</title>
        <authorList>
            <person name="Gilbert D.G."/>
            <person name="Choi J.-H."/>
            <person name="Mockaitis K."/>
            <person name="Colbourne J."/>
            <person name="Pfrender M."/>
        </authorList>
    </citation>
    <scope>NUCLEOTIDE SEQUENCE [LARGE SCALE GENOMIC DNA]</scope>
    <source>
        <strain evidence="1 2">Xinb3</strain>
        <tissue evidence="1">Complete organism</tissue>
    </source>
</reference>
<organism evidence="1 2">
    <name type="scientific">Daphnia magna</name>
    <dbReference type="NCBI Taxonomy" id="35525"/>
    <lineage>
        <taxon>Eukaryota</taxon>
        <taxon>Metazoa</taxon>
        <taxon>Ecdysozoa</taxon>
        <taxon>Arthropoda</taxon>
        <taxon>Crustacea</taxon>
        <taxon>Branchiopoda</taxon>
        <taxon>Diplostraca</taxon>
        <taxon>Cladocera</taxon>
        <taxon>Anomopoda</taxon>
        <taxon>Daphniidae</taxon>
        <taxon>Daphnia</taxon>
    </lineage>
</organism>
<name>A0A0P5YZ43_9CRUS</name>
<accession>A0A0P5YZ43</accession>
<dbReference type="AlphaFoldDB" id="A0A0P5YZ43"/>
<evidence type="ECO:0000313" key="1">
    <source>
        <dbReference type="EMBL" id="KZS14048.1"/>
    </source>
</evidence>
<protein>
    <submittedName>
        <fullName evidence="1">Uncharacterized protein</fullName>
    </submittedName>
</protein>
<proteinExistence type="predicted"/>
<keyword evidence="2" id="KW-1185">Reference proteome</keyword>
<dbReference type="Proteomes" id="UP000076858">
    <property type="component" value="Unassembled WGS sequence"/>
</dbReference>